<comment type="catalytic activity">
    <reaction evidence="13">
        <text>N(6),N(6)-dimethyl-L-lysyl(4)-[histone H3] + S-adenosyl-L-methionine = N(6),N(6),N(6)-trimethyl-L-lysyl(4)-[histone H3] + S-adenosyl-L-homocysteine + H(+)</text>
        <dbReference type="Rhea" id="RHEA:60272"/>
        <dbReference type="Rhea" id="RHEA-COMP:15537"/>
        <dbReference type="Rhea" id="RHEA-COMP:15540"/>
        <dbReference type="ChEBI" id="CHEBI:15378"/>
        <dbReference type="ChEBI" id="CHEBI:57856"/>
        <dbReference type="ChEBI" id="CHEBI:59789"/>
        <dbReference type="ChEBI" id="CHEBI:61961"/>
        <dbReference type="ChEBI" id="CHEBI:61976"/>
    </reaction>
</comment>
<evidence type="ECO:0000256" key="6">
    <source>
        <dbReference type="ARBA" id="ARBA00022853"/>
    </source>
</evidence>
<evidence type="ECO:0000256" key="10">
    <source>
        <dbReference type="ARBA" id="ARBA00023242"/>
    </source>
</evidence>
<dbReference type="InterPro" id="IPR003616">
    <property type="entry name" value="Post-SET_dom"/>
</dbReference>
<feature type="compositionally biased region" description="Basic and acidic residues" evidence="14">
    <location>
        <begin position="915"/>
        <end position="926"/>
    </location>
</feature>
<dbReference type="SMART" id="SM00317">
    <property type="entry name" value="SET"/>
    <property type="match status" value="1"/>
</dbReference>
<dbReference type="GO" id="GO:0003723">
    <property type="term" value="F:RNA binding"/>
    <property type="evidence" value="ECO:0007669"/>
    <property type="project" value="UniProtKB-KW"/>
</dbReference>
<dbReference type="GO" id="GO:0048188">
    <property type="term" value="C:Set1C/COMPASS complex"/>
    <property type="evidence" value="ECO:0007669"/>
    <property type="project" value="InterPro"/>
</dbReference>
<dbReference type="EC" id="2.1.1.354" evidence="2"/>
<feature type="domain" description="SET" evidence="15">
    <location>
        <begin position="1073"/>
        <end position="1190"/>
    </location>
</feature>
<comment type="subcellular location">
    <subcellularLocation>
        <location evidence="1">Nucleus</location>
    </subcellularLocation>
</comment>
<evidence type="ECO:0000256" key="4">
    <source>
        <dbReference type="ARBA" id="ARBA00022679"/>
    </source>
</evidence>
<evidence type="ECO:0000259" key="16">
    <source>
        <dbReference type="PROSITE" id="PS50829"/>
    </source>
</evidence>
<keyword evidence="7" id="KW-0694">RNA-binding</keyword>
<dbReference type="InterPro" id="IPR003169">
    <property type="entry name" value="GYF"/>
</dbReference>
<dbReference type="eggNOG" id="KOG1080">
    <property type="taxonomic scope" value="Eukaryota"/>
</dbReference>
<evidence type="ECO:0000256" key="14">
    <source>
        <dbReference type="SAM" id="MobiDB-lite"/>
    </source>
</evidence>
<gene>
    <name evidence="18" type="ORF">PHAVU_009G241600g</name>
</gene>
<protein>
    <recommendedName>
        <fullName evidence="2">[histone H3]-lysine(4) N-trimethyltransferase</fullName>
        <ecNumber evidence="2">2.1.1.354</ecNumber>
    </recommendedName>
</protein>
<dbReference type="OrthoDB" id="308383at2759"/>
<dbReference type="STRING" id="3885.V7B2Z3"/>
<dbReference type="CDD" id="cd19169">
    <property type="entry name" value="SET_SETD1"/>
    <property type="match status" value="1"/>
</dbReference>
<name>V7B2Z3_PHAVU</name>
<dbReference type="Gene3D" id="3.30.1490.40">
    <property type="match status" value="2"/>
</dbReference>
<evidence type="ECO:0000256" key="7">
    <source>
        <dbReference type="ARBA" id="ARBA00022884"/>
    </source>
</evidence>
<evidence type="ECO:0000256" key="5">
    <source>
        <dbReference type="ARBA" id="ARBA00022691"/>
    </source>
</evidence>
<reference evidence="19" key="1">
    <citation type="journal article" date="2014" name="Nat. Genet.">
        <title>A reference genome for common bean and genome-wide analysis of dual domestications.</title>
        <authorList>
            <person name="Schmutz J."/>
            <person name="McClean P.E."/>
            <person name="Mamidi S."/>
            <person name="Wu G.A."/>
            <person name="Cannon S.B."/>
            <person name="Grimwood J."/>
            <person name="Jenkins J."/>
            <person name="Shu S."/>
            <person name="Song Q."/>
            <person name="Chavarro C."/>
            <person name="Torres-Torres M."/>
            <person name="Geffroy V."/>
            <person name="Moghaddam S.M."/>
            <person name="Gao D."/>
            <person name="Abernathy B."/>
            <person name="Barry K."/>
            <person name="Blair M."/>
            <person name="Brick M.A."/>
            <person name="Chovatia M."/>
            <person name="Gepts P."/>
            <person name="Goodstein D.M."/>
            <person name="Gonzales M."/>
            <person name="Hellsten U."/>
            <person name="Hyten D.L."/>
            <person name="Jia G."/>
            <person name="Kelly J.D."/>
            <person name="Kudrna D."/>
            <person name="Lee R."/>
            <person name="Richard M.M."/>
            <person name="Miklas P.N."/>
            <person name="Osorno J.M."/>
            <person name="Rodrigues J."/>
            <person name="Thareau V."/>
            <person name="Urrea C.A."/>
            <person name="Wang M."/>
            <person name="Yu Y."/>
            <person name="Zhang M."/>
            <person name="Wing R.A."/>
            <person name="Cregan P.B."/>
            <person name="Rokhsar D.S."/>
            <person name="Jackson S.A."/>
        </authorList>
    </citation>
    <scope>NUCLEOTIDE SEQUENCE [LARGE SCALE GENOMIC DNA]</scope>
    <source>
        <strain evidence="19">cv. G19833</strain>
    </source>
</reference>
<sequence length="1212" mass="134819">MVFSTAFLHEGGPFFSRKRPRALDHGHRDIDLHADAGISSDFSFFSSDQNIERCISAGDVPSSSNTDDKVDPDSGMEMSCPSNVNSGYLPVYSTTANISHPEQSFCGYVQQPALVSGWMYVNENGQMCGPYIKEQLYEGLTTGFLPSELPVYPVINGTIMNPVPLNYFKQFPDHVSTGFAYLIIGISGTRLPTMAVYEQDKSFELAAPLAGNPDSQSVSHSHVNYCSKESNHLNPHSEAFNSLISCQMLREECCWLYEDEKGMKHGPHSINELISWHSRGYLKDSTVIFHSDKKYDTFVLVSVVNALKGDTTGTICRSGSTSNEVGDMVDLISEISENISSQLHMSIMKAGRRVVLDGIIGDIIAEYVTEKKYKRHKLESAAHTPENKMVSKGSAIPSDSATSHILDDRACHESSRLPSASFKAVGSVENFWWSYAVVRKVLLDYCMQVMWNAVFFDTIADYLSSWRKRTIWSHPEPQPSTNGCKYHAEKIESEALAPKPDFSESNADGYNQFGVLTTKRNHPQLFLSPSRFEGGNLLKGQNVSSPYHDYKDLTFILESVENELHLSSKASFADYIRHFVEKEVNKIVPFPEEIISNEVAVSDTCFSDKLADETFVKGTLNDKSLDSVEAGNSFGKSASGSLMSGIFSKAFKELCGYVDDVVEEETDNLPPGIEEKSQPVVIHHNSKFRPSRLVECHPKITEYVATALCRQKLHDEVLEEWKSLFLDSVLNHVFISSSTIKKHFMSDGQEKGETLNSSKENLNGVTSGLGIVKEGAKSSSDVRLVIGKNTYCRKKLSRKELVSSQTVTENNSRPAKKPVAKLRKLVCGDVGEAVEVEIASVKHEKTRRIKGKKDSSSKGRSSVIVNGSSHSDKLSLKNKAGQKVLKVSENVKDVVKSTVKKLSVSTDYSVGEKKVVKSDGSVKEKTTATNKASKSKRKRQMDGTAPSHPPKILKISNGGAYLGTSKQNTVESTKSAKSKELNLCPRSVGCARTSIDGWEWHKWSRSASPAYRARVRGLPSVQNKCIYSENNLSQLPNCKGLSARTNRVKLRNLLAAAEGADLLKVPQLKARKKRLRFQRSKIHDWGLVALEPIEAEDFVIEYIGELIRPRISDIREREYEKMGIGSSYLFRLDDGYVVDATKRGGIARFINHSCQPNCYTKVISVEGQKKIFIYAKRHIKAGEEITYNYKFPLEEKKIPCNCSSRKCRGSLN</sequence>
<dbReference type="EMBL" id="CM002296">
    <property type="protein sequence ID" value="ESW10831.1"/>
    <property type="molecule type" value="Genomic_DNA"/>
</dbReference>
<feature type="domain" description="GYF" evidence="16">
    <location>
        <begin position="252"/>
        <end position="308"/>
    </location>
</feature>
<dbReference type="PROSITE" id="PS50868">
    <property type="entry name" value="POST_SET"/>
    <property type="match status" value="1"/>
</dbReference>
<dbReference type="Gene3D" id="2.170.270.10">
    <property type="entry name" value="SET domain"/>
    <property type="match status" value="1"/>
</dbReference>
<dbReference type="PROSITE" id="PS50829">
    <property type="entry name" value="GYF"/>
    <property type="match status" value="1"/>
</dbReference>
<dbReference type="InterPro" id="IPR044570">
    <property type="entry name" value="Set1-like"/>
</dbReference>
<keyword evidence="5" id="KW-0949">S-adenosyl-L-methionine</keyword>
<dbReference type="Gramene" id="ESW10831">
    <property type="protein sequence ID" value="ESW10831"/>
    <property type="gene ID" value="PHAVU_009G241600g"/>
</dbReference>
<dbReference type="InterPro" id="IPR035445">
    <property type="entry name" value="GYF-like_dom_sf"/>
</dbReference>
<keyword evidence="10" id="KW-0539">Nucleus</keyword>
<evidence type="ECO:0000256" key="8">
    <source>
        <dbReference type="ARBA" id="ARBA00023015"/>
    </source>
</evidence>
<comment type="catalytic activity">
    <reaction evidence="12">
        <text>N(6)-methyl-L-lysyl(4)-[histone H3] + S-adenosyl-L-methionine = N(6),N(6)-dimethyl-L-lysyl(4)-[histone H3] + S-adenosyl-L-homocysteine + H(+)</text>
        <dbReference type="Rhea" id="RHEA:60268"/>
        <dbReference type="Rhea" id="RHEA-COMP:15540"/>
        <dbReference type="Rhea" id="RHEA-COMP:15543"/>
        <dbReference type="ChEBI" id="CHEBI:15378"/>
        <dbReference type="ChEBI" id="CHEBI:57856"/>
        <dbReference type="ChEBI" id="CHEBI:59789"/>
        <dbReference type="ChEBI" id="CHEBI:61929"/>
        <dbReference type="ChEBI" id="CHEBI:61976"/>
    </reaction>
</comment>
<evidence type="ECO:0000259" key="15">
    <source>
        <dbReference type="PROSITE" id="PS50280"/>
    </source>
</evidence>
<dbReference type="Pfam" id="PF00856">
    <property type="entry name" value="SET"/>
    <property type="match status" value="1"/>
</dbReference>
<keyword evidence="9" id="KW-0804">Transcription</keyword>
<dbReference type="SUPFAM" id="SSF82199">
    <property type="entry name" value="SET domain"/>
    <property type="match status" value="1"/>
</dbReference>
<dbReference type="AlphaFoldDB" id="V7B2Z3"/>
<evidence type="ECO:0000256" key="3">
    <source>
        <dbReference type="ARBA" id="ARBA00022603"/>
    </source>
</evidence>
<evidence type="ECO:0000256" key="13">
    <source>
        <dbReference type="ARBA" id="ARBA00049129"/>
    </source>
</evidence>
<keyword evidence="4" id="KW-0808">Transferase</keyword>
<evidence type="ECO:0000256" key="2">
    <source>
        <dbReference type="ARBA" id="ARBA00012182"/>
    </source>
</evidence>
<keyword evidence="19" id="KW-1185">Reference proteome</keyword>
<dbReference type="PANTHER" id="PTHR45814:SF2">
    <property type="entry name" value="HISTONE-LYSINE N-METHYLTRANSFERASE SETD1"/>
    <property type="match status" value="1"/>
</dbReference>
<evidence type="ECO:0000256" key="1">
    <source>
        <dbReference type="ARBA" id="ARBA00004123"/>
    </source>
</evidence>
<dbReference type="SMR" id="V7B2Z3"/>
<dbReference type="SUPFAM" id="SSF55277">
    <property type="entry name" value="GYF domain"/>
    <property type="match status" value="1"/>
</dbReference>
<dbReference type="InterPro" id="IPR046341">
    <property type="entry name" value="SET_dom_sf"/>
</dbReference>
<evidence type="ECO:0000256" key="9">
    <source>
        <dbReference type="ARBA" id="ARBA00023163"/>
    </source>
</evidence>
<organism evidence="18 19">
    <name type="scientific">Phaseolus vulgaris</name>
    <name type="common">Kidney bean</name>
    <name type="synonym">French bean</name>
    <dbReference type="NCBI Taxonomy" id="3885"/>
    <lineage>
        <taxon>Eukaryota</taxon>
        <taxon>Viridiplantae</taxon>
        <taxon>Streptophyta</taxon>
        <taxon>Embryophyta</taxon>
        <taxon>Tracheophyta</taxon>
        <taxon>Spermatophyta</taxon>
        <taxon>Magnoliopsida</taxon>
        <taxon>eudicotyledons</taxon>
        <taxon>Gunneridae</taxon>
        <taxon>Pentapetalae</taxon>
        <taxon>rosids</taxon>
        <taxon>fabids</taxon>
        <taxon>Fabales</taxon>
        <taxon>Fabaceae</taxon>
        <taxon>Papilionoideae</taxon>
        <taxon>50 kb inversion clade</taxon>
        <taxon>NPAAA clade</taxon>
        <taxon>indigoferoid/millettioid clade</taxon>
        <taxon>Phaseoleae</taxon>
        <taxon>Phaseolus</taxon>
    </lineage>
</organism>
<proteinExistence type="predicted"/>
<dbReference type="PANTHER" id="PTHR45814">
    <property type="entry name" value="HISTONE-LYSINE N-METHYLTRANSFERASE SETD1"/>
    <property type="match status" value="1"/>
</dbReference>
<dbReference type="InterPro" id="IPR001214">
    <property type="entry name" value="SET_dom"/>
</dbReference>
<dbReference type="InterPro" id="IPR037841">
    <property type="entry name" value="SET_SETD1A/B"/>
</dbReference>
<feature type="region of interest" description="Disordered" evidence="14">
    <location>
        <begin position="915"/>
        <end position="974"/>
    </location>
</feature>
<evidence type="ECO:0000313" key="18">
    <source>
        <dbReference type="EMBL" id="ESW10831.1"/>
    </source>
</evidence>
<keyword evidence="3" id="KW-0489">Methyltransferase</keyword>
<feature type="region of interest" description="Disordered" evidence="14">
    <location>
        <begin position="56"/>
        <end position="77"/>
    </location>
</feature>
<evidence type="ECO:0000313" key="19">
    <source>
        <dbReference type="Proteomes" id="UP000000226"/>
    </source>
</evidence>
<dbReference type="Proteomes" id="UP000000226">
    <property type="component" value="Chromosome 9"/>
</dbReference>
<evidence type="ECO:0000256" key="12">
    <source>
        <dbReference type="ARBA" id="ARBA00047583"/>
    </source>
</evidence>
<dbReference type="GO" id="GO:0140999">
    <property type="term" value="F:histone H3K4 trimethyltransferase activity"/>
    <property type="evidence" value="ECO:0007669"/>
    <property type="project" value="UniProtKB-EC"/>
</dbReference>
<dbReference type="GO" id="GO:0032259">
    <property type="term" value="P:methylation"/>
    <property type="evidence" value="ECO:0007669"/>
    <property type="project" value="UniProtKB-KW"/>
</dbReference>
<dbReference type="PROSITE" id="PS50280">
    <property type="entry name" value="SET"/>
    <property type="match status" value="1"/>
</dbReference>
<evidence type="ECO:0000259" key="17">
    <source>
        <dbReference type="PROSITE" id="PS50868"/>
    </source>
</evidence>
<keyword evidence="8" id="KW-0805">Transcription regulation</keyword>
<feature type="domain" description="Post-SET" evidence="17">
    <location>
        <begin position="1196"/>
        <end position="1212"/>
    </location>
</feature>
<dbReference type="OMA" id="YCMQVMW"/>
<accession>V7B2Z3</accession>
<feature type="compositionally biased region" description="Polar residues" evidence="14">
    <location>
        <begin position="964"/>
        <end position="974"/>
    </location>
</feature>
<evidence type="ECO:0000256" key="11">
    <source>
        <dbReference type="ARBA" id="ARBA00047571"/>
    </source>
</evidence>
<keyword evidence="6" id="KW-0156">Chromatin regulator</keyword>
<feature type="region of interest" description="Disordered" evidence="14">
    <location>
        <begin position="846"/>
        <end position="880"/>
    </location>
</feature>
<comment type="catalytic activity">
    <reaction evidence="11">
        <text>L-lysyl(4)-[histone H3] + 3 S-adenosyl-L-methionine = N(6),N(6),N(6)-trimethyl-L-lysyl(4)-[histone H3] + 3 S-adenosyl-L-homocysteine + 3 H(+)</text>
        <dbReference type="Rhea" id="RHEA:60260"/>
        <dbReference type="Rhea" id="RHEA-COMP:15537"/>
        <dbReference type="Rhea" id="RHEA-COMP:15547"/>
        <dbReference type="ChEBI" id="CHEBI:15378"/>
        <dbReference type="ChEBI" id="CHEBI:29969"/>
        <dbReference type="ChEBI" id="CHEBI:57856"/>
        <dbReference type="ChEBI" id="CHEBI:59789"/>
        <dbReference type="ChEBI" id="CHEBI:61961"/>
        <dbReference type="EC" id="2.1.1.354"/>
    </reaction>
</comment>